<proteinExistence type="predicted"/>
<name>A0A318J8G3_9BURK</name>
<feature type="domain" description="DUF2383" evidence="1">
    <location>
        <begin position="5"/>
        <end position="117"/>
    </location>
</feature>
<dbReference type="InterPro" id="IPR012347">
    <property type="entry name" value="Ferritin-like"/>
</dbReference>
<dbReference type="NCBIfam" id="TIGR02284">
    <property type="entry name" value="PA2169 family four-helix-bundle protein"/>
    <property type="match status" value="1"/>
</dbReference>
<dbReference type="InterPro" id="IPR011971">
    <property type="entry name" value="CHP02284"/>
</dbReference>
<dbReference type="Proteomes" id="UP000247792">
    <property type="component" value="Unassembled WGS sequence"/>
</dbReference>
<dbReference type="EMBL" id="QJKB01000004">
    <property type="protein sequence ID" value="PXX43041.1"/>
    <property type="molecule type" value="Genomic_DNA"/>
</dbReference>
<sequence length="152" mass="16851">MDNDDIISTLNDLIETSKDGEEGFKVCSEDASGRHPQLKAMLAERGRECAAAAAELQELVRNQGGDPETSSSVSGALHRAWTNIRTAITGNDDETVLNECERGEDVAVKVYRKALEKDLPTHIRLVVERQYQGVLRNHDTIKVLRDQVRAHA</sequence>
<evidence type="ECO:0000313" key="2">
    <source>
        <dbReference type="EMBL" id="PXX43041.1"/>
    </source>
</evidence>
<dbReference type="PIRSF" id="PIRSF029477">
    <property type="entry name" value="UCP029477"/>
    <property type="match status" value="1"/>
</dbReference>
<keyword evidence="3" id="KW-1185">Reference proteome</keyword>
<gene>
    <name evidence="2" type="ORF">DFR42_10441</name>
</gene>
<accession>A0A318J8G3</accession>
<dbReference type="InterPro" id="IPR019052">
    <property type="entry name" value="DUF2383"/>
</dbReference>
<protein>
    <submittedName>
        <fullName evidence="2">Uncharacterized protein (TIGR02284 family)</fullName>
    </submittedName>
</protein>
<reference evidence="2 3" key="1">
    <citation type="submission" date="2018-05" db="EMBL/GenBank/DDBJ databases">
        <title>Genomic Encyclopedia of Type Strains, Phase IV (KMG-IV): sequencing the most valuable type-strain genomes for metagenomic binning, comparative biology and taxonomic classification.</title>
        <authorList>
            <person name="Goeker M."/>
        </authorList>
    </citation>
    <scope>NUCLEOTIDE SEQUENCE [LARGE SCALE GENOMIC DNA]</scope>
    <source>
        <strain evidence="2 3">DSM 19792</strain>
    </source>
</reference>
<dbReference type="AlphaFoldDB" id="A0A318J8G3"/>
<dbReference type="InterPro" id="IPR016920">
    <property type="entry name" value="UCP029477"/>
</dbReference>
<evidence type="ECO:0000313" key="3">
    <source>
        <dbReference type="Proteomes" id="UP000247792"/>
    </source>
</evidence>
<dbReference type="Gene3D" id="1.20.1260.10">
    <property type="match status" value="1"/>
</dbReference>
<comment type="caution">
    <text evidence="2">The sequence shown here is derived from an EMBL/GenBank/DDBJ whole genome shotgun (WGS) entry which is preliminary data.</text>
</comment>
<dbReference type="Pfam" id="PF09537">
    <property type="entry name" value="DUF2383"/>
    <property type="match status" value="1"/>
</dbReference>
<dbReference type="RefSeq" id="WP_110255606.1">
    <property type="nucleotide sequence ID" value="NZ_QJKB01000004.1"/>
</dbReference>
<organism evidence="2 3">
    <name type="scientific">Undibacterium pigrum</name>
    <dbReference type="NCBI Taxonomy" id="401470"/>
    <lineage>
        <taxon>Bacteria</taxon>
        <taxon>Pseudomonadati</taxon>
        <taxon>Pseudomonadota</taxon>
        <taxon>Betaproteobacteria</taxon>
        <taxon>Burkholderiales</taxon>
        <taxon>Oxalobacteraceae</taxon>
        <taxon>Undibacterium</taxon>
    </lineage>
</organism>
<dbReference type="OrthoDB" id="282393at2"/>
<evidence type="ECO:0000259" key="1">
    <source>
        <dbReference type="Pfam" id="PF09537"/>
    </source>
</evidence>